<dbReference type="OrthoDB" id="4161095at2759"/>
<dbReference type="Proteomes" id="UP000799429">
    <property type="component" value="Unassembled WGS sequence"/>
</dbReference>
<feature type="region of interest" description="Disordered" evidence="1">
    <location>
        <begin position="1"/>
        <end position="78"/>
    </location>
</feature>
<evidence type="ECO:0000256" key="1">
    <source>
        <dbReference type="SAM" id="MobiDB-lite"/>
    </source>
</evidence>
<protein>
    <submittedName>
        <fullName evidence="2">Uncharacterized protein</fullName>
    </submittedName>
</protein>
<feature type="compositionally biased region" description="Low complexity" evidence="1">
    <location>
        <begin position="9"/>
        <end position="18"/>
    </location>
</feature>
<name>A0A9P4SIZ6_9PEZI</name>
<organism evidence="2 3">
    <name type="scientific">Patellaria atrata CBS 101060</name>
    <dbReference type="NCBI Taxonomy" id="1346257"/>
    <lineage>
        <taxon>Eukaryota</taxon>
        <taxon>Fungi</taxon>
        <taxon>Dikarya</taxon>
        <taxon>Ascomycota</taxon>
        <taxon>Pezizomycotina</taxon>
        <taxon>Dothideomycetes</taxon>
        <taxon>Dothideomycetes incertae sedis</taxon>
        <taxon>Patellariales</taxon>
        <taxon>Patellariaceae</taxon>
        <taxon>Patellaria</taxon>
    </lineage>
</organism>
<feature type="compositionally biased region" description="Polar residues" evidence="1">
    <location>
        <begin position="19"/>
        <end position="45"/>
    </location>
</feature>
<keyword evidence="3" id="KW-1185">Reference proteome</keyword>
<dbReference type="AlphaFoldDB" id="A0A9P4SIZ6"/>
<proteinExistence type="predicted"/>
<evidence type="ECO:0000313" key="2">
    <source>
        <dbReference type="EMBL" id="KAF2843826.1"/>
    </source>
</evidence>
<sequence length="99" mass="10813">MPEHQTFQSSTYSSSSSTVDGQTKSYSEASFTNPDGTTIRRTSQEPGKPVQQETVRYPANGTATIEGGAGTRRIEDVTDAEKLYEENIEDEYAKREGGA</sequence>
<reference evidence="2" key="1">
    <citation type="journal article" date="2020" name="Stud. Mycol.">
        <title>101 Dothideomycetes genomes: a test case for predicting lifestyles and emergence of pathogens.</title>
        <authorList>
            <person name="Haridas S."/>
            <person name="Albert R."/>
            <person name="Binder M."/>
            <person name="Bloem J."/>
            <person name="Labutti K."/>
            <person name="Salamov A."/>
            <person name="Andreopoulos B."/>
            <person name="Baker S."/>
            <person name="Barry K."/>
            <person name="Bills G."/>
            <person name="Bluhm B."/>
            <person name="Cannon C."/>
            <person name="Castanera R."/>
            <person name="Culley D."/>
            <person name="Daum C."/>
            <person name="Ezra D."/>
            <person name="Gonzalez J."/>
            <person name="Henrissat B."/>
            <person name="Kuo A."/>
            <person name="Liang C."/>
            <person name="Lipzen A."/>
            <person name="Lutzoni F."/>
            <person name="Magnuson J."/>
            <person name="Mondo S."/>
            <person name="Nolan M."/>
            <person name="Ohm R."/>
            <person name="Pangilinan J."/>
            <person name="Park H.-J."/>
            <person name="Ramirez L."/>
            <person name="Alfaro M."/>
            <person name="Sun H."/>
            <person name="Tritt A."/>
            <person name="Yoshinaga Y."/>
            <person name="Zwiers L.-H."/>
            <person name="Turgeon B."/>
            <person name="Goodwin S."/>
            <person name="Spatafora J."/>
            <person name="Crous P."/>
            <person name="Grigoriev I."/>
        </authorList>
    </citation>
    <scope>NUCLEOTIDE SEQUENCE</scope>
    <source>
        <strain evidence="2">CBS 101060</strain>
    </source>
</reference>
<gene>
    <name evidence="2" type="ORF">M501DRAFT_926073</name>
</gene>
<comment type="caution">
    <text evidence="2">The sequence shown here is derived from an EMBL/GenBank/DDBJ whole genome shotgun (WGS) entry which is preliminary data.</text>
</comment>
<dbReference type="EMBL" id="MU006089">
    <property type="protein sequence ID" value="KAF2843826.1"/>
    <property type="molecule type" value="Genomic_DNA"/>
</dbReference>
<accession>A0A9P4SIZ6</accession>
<evidence type="ECO:0000313" key="3">
    <source>
        <dbReference type="Proteomes" id="UP000799429"/>
    </source>
</evidence>